<evidence type="ECO:0000256" key="2">
    <source>
        <dbReference type="ARBA" id="ARBA00022525"/>
    </source>
</evidence>
<gene>
    <name evidence="5" type="ORF">ILUMI_14508</name>
</gene>
<evidence type="ECO:0000259" key="4">
    <source>
        <dbReference type="Pfam" id="PF15430"/>
    </source>
</evidence>
<evidence type="ECO:0000313" key="6">
    <source>
        <dbReference type="Proteomes" id="UP000801492"/>
    </source>
</evidence>
<keyword evidence="3" id="KW-1133">Transmembrane helix</keyword>
<evidence type="ECO:0000313" key="5">
    <source>
        <dbReference type="EMBL" id="KAF2891665.1"/>
    </source>
</evidence>
<dbReference type="OrthoDB" id="6697593at2759"/>
<evidence type="ECO:0000256" key="1">
    <source>
        <dbReference type="ARBA" id="ARBA00004613"/>
    </source>
</evidence>
<comment type="subcellular location">
    <subcellularLocation>
        <location evidence="1">Secreted</location>
    </subcellularLocation>
</comment>
<feature type="transmembrane region" description="Helical" evidence="3">
    <location>
        <begin position="21"/>
        <end position="39"/>
    </location>
</feature>
<keyword evidence="2" id="KW-0964">Secreted</keyword>
<organism evidence="5 6">
    <name type="scientific">Ignelater luminosus</name>
    <name type="common">Cucubano</name>
    <name type="synonym">Pyrophorus luminosus</name>
    <dbReference type="NCBI Taxonomy" id="2038154"/>
    <lineage>
        <taxon>Eukaryota</taxon>
        <taxon>Metazoa</taxon>
        <taxon>Ecdysozoa</taxon>
        <taxon>Arthropoda</taxon>
        <taxon>Hexapoda</taxon>
        <taxon>Insecta</taxon>
        <taxon>Pterygota</taxon>
        <taxon>Neoptera</taxon>
        <taxon>Endopterygota</taxon>
        <taxon>Coleoptera</taxon>
        <taxon>Polyphaga</taxon>
        <taxon>Elateriformia</taxon>
        <taxon>Elateroidea</taxon>
        <taxon>Elateridae</taxon>
        <taxon>Agrypninae</taxon>
        <taxon>Pyrophorini</taxon>
        <taxon>Ignelater</taxon>
    </lineage>
</organism>
<proteinExistence type="predicted"/>
<protein>
    <recommendedName>
        <fullName evidence="4">Single domain-containing protein</fullName>
    </recommendedName>
</protein>
<feature type="domain" description="Single" evidence="4">
    <location>
        <begin position="48"/>
        <end position="117"/>
    </location>
</feature>
<evidence type="ECO:0000256" key="3">
    <source>
        <dbReference type="SAM" id="Phobius"/>
    </source>
</evidence>
<dbReference type="InterPro" id="IPR029277">
    <property type="entry name" value="SVWC_dom"/>
</dbReference>
<keyword evidence="3" id="KW-0812">Transmembrane</keyword>
<dbReference type="EMBL" id="VTPC01025890">
    <property type="protein sequence ID" value="KAF2891665.1"/>
    <property type="molecule type" value="Genomic_DNA"/>
</dbReference>
<reference evidence="5" key="1">
    <citation type="submission" date="2019-08" db="EMBL/GenBank/DDBJ databases">
        <title>The genome of the North American firefly Photinus pyralis.</title>
        <authorList>
            <consortium name="Photinus pyralis genome working group"/>
            <person name="Fallon T.R."/>
            <person name="Sander Lower S.E."/>
            <person name="Weng J.-K."/>
        </authorList>
    </citation>
    <scope>NUCLEOTIDE SEQUENCE</scope>
    <source>
        <strain evidence="5">TRF0915ILg1</strain>
        <tissue evidence="5">Whole body</tissue>
    </source>
</reference>
<comment type="caution">
    <text evidence="5">The sequence shown here is derived from an EMBL/GenBank/DDBJ whole genome shotgun (WGS) entry which is preliminary data.</text>
</comment>
<accession>A0A8K0CQD0</accession>
<keyword evidence="6" id="KW-1185">Reference proteome</keyword>
<dbReference type="Pfam" id="PF15430">
    <property type="entry name" value="SVWC"/>
    <property type="match status" value="1"/>
</dbReference>
<dbReference type="Proteomes" id="UP000801492">
    <property type="component" value="Unassembled WGS sequence"/>
</dbReference>
<sequence>MALLLEQPTKRLNLSFKIMNTVLIFVVAIIATVTCLPPIRDVSSFGYCHIGNVYIKEGERGPGPIGECNMYSCKSAKAGDVTISIHICAEVIPRRGCQQYNYDYTKQYPACCPKQVCPPKLE</sequence>
<keyword evidence="3" id="KW-0472">Membrane</keyword>
<dbReference type="GO" id="GO:0005576">
    <property type="term" value="C:extracellular region"/>
    <property type="evidence" value="ECO:0007669"/>
    <property type="project" value="UniProtKB-SubCell"/>
</dbReference>
<name>A0A8K0CQD0_IGNLU</name>
<dbReference type="AlphaFoldDB" id="A0A8K0CQD0"/>